<keyword evidence="7" id="KW-0998">Cell outer membrane</keyword>
<sequence>MPSPSLQTLAVRGPSWLRLGGAALIACAALSPAAALDLTEAYRLALDNDATVRAARAAADAQRERLPQARAQLLPNVGASLARAHNDLTRTQANILGQPVTSDERYYSKNASLTLRQPLYRPALWAALEQARAVVADADATLQAELDNLGPRVASAYFEALYAHDQLALVREQVRVAQIQLDAAVKAWQAGTGTRTDVDEVQARLDLLRADELRARQQLDFTRHGLRALIDREPDALAVLDPQLLVLSPPQPLDLDAWVAKAEQGNPTLQALRARVQVAEQEVRRAQAGHLPTLDAYAQVTHSASENVTTPSSRYTNRSVGVQFNLPLYAGGGVNSATRQAMAELTRAQETLQATRRDLGVRLHREYRAITEGIERVRALERAVAAAEQAVISNQRSYEAGVRTVLDVLNAQQQRQTALRDLAQARYEVLLARVRLMALAGENVEAEIERINAALRAQP</sequence>
<dbReference type="SUPFAM" id="SSF56954">
    <property type="entry name" value="Outer membrane efflux proteins (OEP)"/>
    <property type="match status" value="1"/>
</dbReference>
<dbReference type="GO" id="GO:0015562">
    <property type="term" value="F:efflux transmembrane transporter activity"/>
    <property type="evidence" value="ECO:0007669"/>
    <property type="project" value="InterPro"/>
</dbReference>
<dbReference type="GO" id="GO:1990281">
    <property type="term" value="C:efflux pump complex"/>
    <property type="evidence" value="ECO:0007669"/>
    <property type="project" value="TreeGrafter"/>
</dbReference>
<dbReference type="PANTHER" id="PTHR30026:SF20">
    <property type="entry name" value="OUTER MEMBRANE PROTEIN TOLC"/>
    <property type="match status" value="1"/>
</dbReference>
<feature type="coiled-coil region" evidence="8">
    <location>
        <begin position="338"/>
        <end position="390"/>
    </location>
</feature>
<accession>A0A554XHS5</accession>
<dbReference type="GO" id="GO:0015288">
    <property type="term" value="F:porin activity"/>
    <property type="evidence" value="ECO:0007669"/>
    <property type="project" value="TreeGrafter"/>
</dbReference>
<dbReference type="GO" id="GO:0009279">
    <property type="term" value="C:cell outer membrane"/>
    <property type="evidence" value="ECO:0007669"/>
    <property type="project" value="UniProtKB-SubCell"/>
</dbReference>
<evidence type="ECO:0000256" key="2">
    <source>
        <dbReference type="ARBA" id="ARBA00007613"/>
    </source>
</evidence>
<dbReference type="Gene3D" id="1.20.1600.10">
    <property type="entry name" value="Outer membrane efflux proteins (OEP)"/>
    <property type="match status" value="1"/>
</dbReference>
<organism evidence="9 10">
    <name type="scientific">Tepidimonas fonticaldi</name>
    <dbReference type="NCBI Taxonomy" id="1101373"/>
    <lineage>
        <taxon>Bacteria</taxon>
        <taxon>Pseudomonadati</taxon>
        <taxon>Pseudomonadota</taxon>
        <taxon>Betaproteobacteria</taxon>
        <taxon>Burkholderiales</taxon>
        <taxon>Tepidimonas</taxon>
    </lineage>
</organism>
<evidence type="ECO:0000256" key="4">
    <source>
        <dbReference type="ARBA" id="ARBA00022452"/>
    </source>
</evidence>
<dbReference type="EMBL" id="VJOO01000027">
    <property type="protein sequence ID" value="TSE35339.1"/>
    <property type="molecule type" value="Genomic_DNA"/>
</dbReference>
<keyword evidence="6" id="KW-0472">Membrane</keyword>
<evidence type="ECO:0000256" key="7">
    <source>
        <dbReference type="ARBA" id="ARBA00023237"/>
    </source>
</evidence>
<comment type="similarity">
    <text evidence="2">Belongs to the outer membrane factor (OMF) (TC 1.B.17) family.</text>
</comment>
<dbReference type="InterPro" id="IPR010130">
    <property type="entry name" value="T1SS_OMP_TolC"/>
</dbReference>
<evidence type="ECO:0000256" key="6">
    <source>
        <dbReference type="ARBA" id="ARBA00023136"/>
    </source>
</evidence>
<keyword evidence="3" id="KW-0813">Transport</keyword>
<proteinExistence type="inferred from homology"/>
<evidence type="ECO:0000256" key="1">
    <source>
        <dbReference type="ARBA" id="ARBA00004442"/>
    </source>
</evidence>
<evidence type="ECO:0000256" key="5">
    <source>
        <dbReference type="ARBA" id="ARBA00022692"/>
    </source>
</evidence>
<comment type="caution">
    <text evidence="9">The sequence shown here is derived from an EMBL/GenBank/DDBJ whole genome shotgun (WGS) entry which is preliminary data.</text>
</comment>
<dbReference type="AlphaFoldDB" id="A0A554XHS5"/>
<dbReference type="PANTHER" id="PTHR30026">
    <property type="entry name" value="OUTER MEMBRANE PROTEIN TOLC"/>
    <property type="match status" value="1"/>
</dbReference>
<keyword evidence="5" id="KW-0812">Transmembrane</keyword>
<protein>
    <submittedName>
        <fullName evidence="9">Outer membrane protein TolC</fullName>
    </submittedName>
</protein>
<keyword evidence="8" id="KW-0175">Coiled coil</keyword>
<dbReference type="NCBIfam" id="TIGR01844">
    <property type="entry name" value="type_I_sec_TolC"/>
    <property type="match status" value="1"/>
</dbReference>
<gene>
    <name evidence="9" type="primary">tolC_2</name>
    <name evidence="9" type="ORF">Tfont_02313</name>
</gene>
<dbReference type="InterPro" id="IPR003423">
    <property type="entry name" value="OMP_efflux"/>
</dbReference>
<dbReference type="Pfam" id="PF02321">
    <property type="entry name" value="OEP"/>
    <property type="match status" value="2"/>
</dbReference>
<dbReference type="InterPro" id="IPR051906">
    <property type="entry name" value="TolC-like"/>
</dbReference>
<dbReference type="Proteomes" id="UP000316388">
    <property type="component" value="Unassembled WGS sequence"/>
</dbReference>
<evidence type="ECO:0000313" key="10">
    <source>
        <dbReference type="Proteomes" id="UP000316388"/>
    </source>
</evidence>
<evidence type="ECO:0000313" key="9">
    <source>
        <dbReference type="EMBL" id="TSE35339.1"/>
    </source>
</evidence>
<reference evidence="9 10" key="1">
    <citation type="submission" date="2019-07" db="EMBL/GenBank/DDBJ databases">
        <title>Tepidimonas fonticaldi AT-A2 draft genome.</title>
        <authorList>
            <person name="Da Costa M.S."/>
            <person name="Froufe H.J.C."/>
            <person name="Egas C."/>
            <person name="Albuquerque L."/>
        </authorList>
    </citation>
    <scope>NUCLEOTIDE SEQUENCE [LARGE SCALE GENOMIC DNA]</scope>
    <source>
        <strain evidence="9 10">AT-A2</strain>
    </source>
</reference>
<evidence type="ECO:0000256" key="3">
    <source>
        <dbReference type="ARBA" id="ARBA00022448"/>
    </source>
</evidence>
<evidence type="ECO:0000256" key="8">
    <source>
        <dbReference type="SAM" id="Coils"/>
    </source>
</evidence>
<dbReference type="RefSeq" id="WP_143969579.1">
    <property type="nucleotide sequence ID" value="NZ_VJOO01000027.1"/>
</dbReference>
<keyword evidence="4" id="KW-1134">Transmembrane beta strand</keyword>
<comment type="subcellular location">
    <subcellularLocation>
        <location evidence="1">Cell outer membrane</location>
    </subcellularLocation>
</comment>
<name>A0A554XHS5_9BURK</name>